<dbReference type="AlphaFoldDB" id="A0A846YQH3"/>
<dbReference type="GO" id="GO:0005524">
    <property type="term" value="F:ATP binding"/>
    <property type="evidence" value="ECO:0007669"/>
    <property type="project" value="UniProtKB-KW"/>
</dbReference>
<comment type="caution">
    <text evidence="3">The sequence shown here is derived from an EMBL/GenBank/DDBJ whole genome shotgun (WGS) entry which is preliminary data.</text>
</comment>
<dbReference type="CDD" id="cd16936">
    <property type="entry name" value="HATPase_RsbW-like"/>
    <property type="match status" value="1"/>
</dbReference>
<keyword evidence="4" id="KW-1185">Reference proteome</keyword>
<evidence type="ECO:0000313" key="4">
    <source>
        <dbReference type="Proteomes" id="UP000579250"/>
    </source>
</evidence>
<keyword evidence="3" id="KW-0067">ATP-binding</keyword>
<dbReference type="InterPro" id="IPR036890">
    <property type="entry name" value="HATPase_C_sf"/>
</dbReference>
<keyword evidence="1" id="KW-0808">Transferase</keyword>
<dbReference type="GO" id="GO:0004674">
    <property type="term" value="F:protein serine/threonine kinase activity"/>
    <property type="evidence" value="ECO:0007669"/>
    <property type="project" value="UniProtKB-KW"/>
</dbReference>
<dbReference type="Gene3D" id="3.30.565.10">
    <property type="entry name" value="Histidine kinase-like ATPase, C-terminal domain"/>
    <property type="match status" value="1"/>
</dbReference>
<keyword evidence="3" id="KW-0547">Nucleotide-binding</keyword>
<dbReference type="SUPFAM" id="SSF55874">
    <property type="entry name" value="ATPase domain of HSP90 chaperone/DNA topoisomerase II/histidine kinase"/>
    <property type="match status" value="1"/>
</dbReference>
<evidence type="ECO:0000313" key="3">
    <source>
        <dbReference type="EMBL" id="NKZ03030.1"/>
    </source>
</evidence>
<evidence type="ECO:0000259" key="2">
    <source>
        <dbReference type="Pfam" id="PF13581"/>
    </source>
</evidence>
<gene>
    <name evidence="3" type="ORF">HGB48_04585</name>
</gene>
<dbReference type="Pfam" id="PF13581">
    <property type="entry name" value="HATPase_c_2"/>
    <property type="match status" value="1"/>
</dbReference>
<accession>A0A846YQH3</accession>
<dbReference type="PANTHER" id="PTHR35526">
    <property type="entry name" value="ANTI-SIGMA-F FACTOR RSBW-RELATED"/>
    <property type="match status" value="1"/>
</dbReference>
<feature type="domain" description="Histidine kinase/HSP90-like ATPase" evidence="2">
    <location>
        <begin position="21"/>
        <end position="131"/>
    </location>
</feature>
<sequence length="136" mass="14814">MIVWDEKHVERVCSDGAVDVREVRARVLRTVTRCADGFDLDDVDLLVCEIATNAVRHSASGRPGGGLRVTVLVAAGRLRVEIQDDGGSEGRPMIPAEGSAWDECGRGLLMVSELADRWGALRGEDGRHTVWFEVVS</sequence>
<dbReference type="InterPro" id="IPR050267">
    <property type="entry name" value="Anti-sigma-factor_SerPK"/>
</dbReference>
<dbReference type="InterPro" id="IPR003594">
    <property type="entry name" value="HATPase_dom"/>
</dbReference>
<keyword evidence="1" id="KW-0723">Serine/threonine-protein kinase</keyword>
<name>A0A846YQH3_9ACTN</name>
<dbReference type="EMBL" id="JAAXPI010000003">
    <property type="protein sequence ID" value="NKZ03030.1"/>
    <property type="molecule type" value="Genomic_DNA"/>
</dbReference>
<reference evidence="3 4" key="1">
    <citation type="submission" date="2020-04" db="EMBL/GenBank/DDBJ databases">
        <title>MicrobeNet Type strains.</title>
        <authorList>
            <person name="Nicholson A.C."/>
        </authorList>
    </citation>
    <scope>NUCLEOTIDE SEQUENCE [LARGE SCALE GENOMIC DNA]</scope>
    <source>
        <strain evidence="3 4">ATCC BAA-277</strain>
    </source>
</reference>
<dbReference type="RefSeq" id="WP_067635126.1">
    <property type="nucleotide sequence ID" value="NZ_JAAXPI010000003.1"/>
</dbReference>
<keyword evidence="1" id="KW-0418">Kinase</keyword>
<organism evidence="3 4">
    <name type="scientific">Actinomadura latina</name>
    <dbReference type="NCBI Taxonomy" id="163603"/>
    <lineage>
        <taxon>Bacteria</taxon>
        <taxon>Bacillati</taxon>
        <taxon>Actinomycetota</taxon>
        <taxon>Actinomycetes</taxon>
        <taxon>Streptosporangiales</taxon>
        <taxon>Thermomonosporaceae</taxon>
        <taxon>Actinomadura</taxon>
    </lineage>
</organism>
<proteinExistence type="predicted"/>
<evidence type="ECO:0000256" key="1">
    <source>
        <dbReference type="ARBA" id="ARBA00022527"/>
    </source>
</evidence>
<dbReference type="Proteomes" id="UP000579250">
    <property type="component" value="Unassembled WGS sequence"/>
</dbReference>
<dbReference type="PANTHER" id="PTHR35526:SF3">
    <property type="entry name" value="ANTI-SIGMA-F FACTOR RSBW"/>
    <property type="match status" value="1"/>
</dbReference>
<protein>
    <submittedName>
        <fullName evidence="3">ATP-binding protein</fullName>
    </submittedName>
</protein>